<feature type="active site" evidence="6">
    <location>
        <position position="322"/>
    </location>
</feature>
<organism evidence="11 12">
    <name type="scientific">Orrella marina</name>
    <dbReference type="NCBI Taxonomy" id="2163011"/>
    <lineage>
        <taxon>Bacteria</taxon>
        <taxon>Pseudomonadati</taxon>
        <taxon>Pseudomonadota</taxon>
        <taxon>Betaproteobacteria</taxon>
        <taxon>Burkholderiales</taxon>
        <taxon>Alcaligenaceae</taxon>
        <taxon>Orrella</taxon>
    </lineage>
</organism>
<evidence type="ECO:0000256" key="6">
    <source>
        <dbReference type="PIRSR" id="PIRSR005091-1"/>
    </source>
</evidence>
<feature type="binding site" evidence="8">
    <location>
        <position position="283"/>
    </location>
    <ligand>
        <name>Mn(2+)</name>
        <dbReference type="ChEBI" id="CHEBI:29035"/>
    </ligand>
</feature>
<dbReference type="Gene3D" id="3.30.1120.80">
    <property type="match status" value="1"/>
</dbReference>
<dbReference type="PANTHER" id="PTHR47371">
    <property type="entry name" value="LIPOTEICHOIC ACID SYNTHASE"/>
    <property type="match status" value="1"/>
</dbReference>
<dbReference type="GO" id="GO:0046872">
    <property type="term" value="F:metal ion binding"/>
    <property type="evidence" value="ECO:0007669"/>
    <property type="project" value="UniProtKB-KW"/>
</dbReference>
<evidence type="ECO:0000256" key="5">
    <source>
        <dbReference type="ARBA" id="ARBA00023136"/>
    </source>
</evidence>
<evidence type="ECO:0000313" key="11">
    <source>
        <dbReference type="EMBL" id="AWB35541.1"/>
    </source>
</evidence>
<evidence type="ECO:0000256" key="2">
    <source>
        <dbReference type="ARBA" id="ARBA00022475"/>
    </source>
</evidence>
<accession>A0A2R4XP31</accession>
<evidence type="ECO:0000259" key="10">
    <source>
        <dbReference type="Pfam" id="PF00884"/>
    </source>
</evidence>
<evidence type="ECO:0000256" key="8">
    <source>
        <dbReference type="PIRSR" id="PIRSR005091-3"/>
    </source>
</evidence>
<evidence type="ECO:0000256" key="3">
    <source>
        <dbReference type="ARBA" id="ARBA00022692"/>
    </source>
</evidence>
<dbReference type="InterPro" id="IPR017850">
    <property type="entry name" value="Alkaline_phosphatase_core_sf"/>
</dbReference>
<dbReference type="KEGG" id="boz:DBV39_00320"/>
<keyword evidence="7" id="KW-0479">Metal-binding</keyword>
<evidence type="ECO:0000256" key="9">
    <source>
        <dbReference type="SAM" id="Phobius"/>
    </source>
</evidence>
<dbReference type="InterPro" id="IPR012160">
    <property type="entry name" value="LtaS-like"/>
</dbReference>
<feature type="transmembrane region" description="Helical" evidence="9">
    <location>
        <begin position="69"/>
        <end position="89"/>
    </location>
</feature>
<proteinExistence type="predicted"/>
<dbReference type="Pfam" id="PF00884">
    <property type="entry name" value="Sulfatase"/>
    <property type="match status" value="1"/>
</dbReference>
<keyword evidence="7" id="KW-0464">Manganese</keyword>
<feature type="transmembrane region" description="Helical" evidence="9">
    <location>
        <begin position="158"/>
        <end position="179"/>
    </location>
</feature>
<dbReference type="PIRSF" id="PIRSF005091">
    <property type="entry name" value="Mmb_sulf_HI1246"/>
    <property type="match status" value="1"/>
</dbReference>
<keyword evidence="2" id="KW-1003">Cell membrane</keyword>
<dbReference type="InterPro" id="IPR000917">
    <property type="entry name" value="Sulfatase_N"/>
</dbReference>
<protein>
    <submittedName>
        <fullName evidence="11">Sulfatase</fullName>
    </submittedName>
</protein>
<dbReference type="EMBL" id="CP028901">
    <property type="protein sequence ID" value="AWB35541.1"/>
    <property type="molecule type" value="Genomic_DNA"/>
</dbReference>
<dbReference type="AlphaFoldDB" id="A0A2R4XP31"/>
<dbReference type="PANTHER" id="PTHR47371:SF3">
    <property type="entry name" value="PHOSPHOGLYCEROL TRANSFERASE I"/>
    <property type="match status" value="1"/>
</dbReference>
<dbReference type="SUPFAM" id="SSF53649">
    <property type="entry name" value="Alkaline phosphatase-like"/>
    <property type="match status" value="1"/>
</dbReference>
<keyword evidence="12" id="KW-1185">Reference proteome</keyword>
<keyword evidence="3 9" id="KW-0812">Transmembrane</keyword>
<evidence type="ECO:0000256" key="7">
    <source>
        <dbReference type="PIRSR" id="PIRSR005091-2"/>
    </source>
</evidence>
<feature type="domain" description="Sulfatase N-terminal" evidence="10">
    <location>
        <begin position="276"/>
        <end position="542"/>
    </location>
</feature>
<sequence length="637" mass="71223">MYQQILLYCVCAYVSLTISRLAHCAWQRDRVRAVNGLGRILFGGLRVDTTTIGFAVVVPLLLAPWLNHLVWAQTLTGIWLGVFWFLLLLPEMSTPQFVLEYDVRPNRLYVDYLKHPREVSGMLWKGYKLPVALALLLLGLLWWTGWSLFRGPVPDATVFWWPVAFVLGLLGGAVSFLAIRGTLRHRPLNPSTVAFCGDSLLNSLALNSFYSVTYAIYCIKNERSTAELYGALPEQEVHTRVLKSAGLADGAPDCGVPELPSLHRQTAAVPHARPLNIVLIVEESLGAQFVGNLGGQNLTPELDKLAEQGWNFKRAYATGTRSVRGLEAVVSGFPPAVSDAVLRLSGAQQNFFTLAQGLKPLNYRSHFVYGGEAHFDNMKGFFMGNGFDVLHEREDFVDPAFVGTWGASDEDMFAKVHDILSEAKDEPTLCLAFSVTNHTPWEYPAGRITPEGNPASASNSVRYADWAIGQFFNKARQSDYWDNTVFLIVADHDARVAGADSIPLRHFHIPALILGGTVKPRQDSRIASQIDLPVTMLSLAGATIDHPMIGQDMMRSGTVDRAMMQYGDNFGYLYKDMLTVLEPGKKYRQFRYQAPDQYQSVDLDPEQLAQARAHALWPDIMYTQRRYTLLRKMFQPE</sequence>
<dbReference type="Gene3D" id="3.40.720.10">
    <property type="entry name" value="Alkaline Phosphatase, subunit A"/>
    <property type="match status" value="1"/>
</dbReference>
<dbReference type="Proteomes" id="UP000244571">
    <property type="component" value="Chromosome"/>
</dbReference>
<dbReference type="OrthoDB" id="9760224at2"/>
<dbReference type="CDD" id="cd16015">
    <property type="entry name" value="LTA_synthase"/>
    <property type="match status" value="1"/>
</dbReference>
<dbReference type="RefSeq" id="WP_108622997.1">
    <property type="nucleotide sequence ID" value="NZ_CP028901.1"/>
</dbReference>
<reference evidence="11 12" key="1">
    <citation type="submission" date="2018-04" db="EMBL/GenBank/DDBJ databases">
        <title>Bordetella sp. HZ20 isolated from seawater.</title>
        <authorList>
            <person name="Sun C."/>
        </authorList>
    </citation>
    <scope>NUCLEOTIDE SEQUENCE [LARGE SCALE GENOMIC DNA]</scope>
    <source>
        <strain evidence="11 12">HZ20</strain>
    </source>
</reference>
<feature type="transmembrane region" description="Helical" evidence="9">
    <location>
        <begin position="127"/>
        <end position="146"/>
    </location>
</feature>
<feature type="binding site" evidence="7">
    <location>
        <position position="438"/>
    </location>
    <ligand>
        <name>substrate</name>
    </ligand>
</feature>
<gene>
    <name evidence="11" type="ORF">DBV39_00320</name>
</gene>
<dbReference type="InterPro" id="IPR050448">
    <property type="entry name" value="OpgB/LTA_synthase_biosynth"/>
</dbReference>
<evidence type="ECO:0000313" key="12">
    <source>
        <dbReference type="Proteomes" id="UP000244571"/>
    </source>
</evidence>
<name>A0A2R4XP31_9BURK</name>
<dbReference type="GO" id="GO:0005886">
    <property type="term" value="C:plasma membrane"/>
    <property type="evidence" value="ECO:0007669"/>
    <property type="project" value="UniProtKB-SubCell"/>
</dbReference>
<evidence type="ECO:0000256" key="1">
    <source>
        <dbReference type="ARBA" id="ARBA00004651"/>
    </source>
</evidence>
<keyword evidence="5 9" id="KW-0472">Membrane</keyword>
<feature type="binding site" evidence="8">
    <location>
        <position position="492"/>
    </location>
    <ligand>
        <name>Mn(2+)</name>
        <dbReference type="ChEBI" id="CHEBI:29035"/>
    </ligand>
</feature>
<keyword evidence="4 9" id="KW-1133">Transmembrane helix</keyword>
<feature type="binding site" evidence="8">
    <location>
        <position position="491"/>
    </location>
    <ligand>
        <name>Mn(2+)</name>
        <dbReference type="ChEBI" id="CHEBI:29035"/>
    </ligand>
</feature>
<evidence type="ECO:0000256" key="4">
    <source>
        <dbReference type="ARBA" id="ARBA00022989"/>
    </source>
</evidence>
<comment type="subcellular location">
    <subcellularLocation>
        <location evidence="1">Cell membrane</location>
        <topology evidence="1">Multi-pass membrane protein</topology>
    </subcellularLocation>
</comment>